<feature type="coiled-coil region" evidence="1">
    <location>
        <begin position="60"/>
        <end position="94"/>
    </location>
</feature>
<sequence length="333" mass="37193">MDVSTIDNDALSLPKRPERRPSPSVFFNYLEAILRDPSRRAQPGYIRLDKERLQMIFKLMNEEIMRAQQLQDMFQALKLELADMRRTMERSNASVADVMARVAALEQSAGSVSLLTRRRQPSKPTTPCPPPNSIINISKPGQAVIHVAPKIAGMDKIPKGIMIEKANEALKTLNAQFKGKDVKIKAIQILKSGDVCFISDNRAQQRWLMANKHHWSKKVHPDLTATPSTHSVLLHNVPMSLDITDRFLISKFAMANGFEDADLLRICWLANHSTPPKDTKALILAFVNKEVAKQIEITGLWAILADGARRPQNAPAVGTITPQRTALQGQDQS</sequence>
<evidence type="ECO:0000256" key="1">
    <source>
        <dbReference type="SAM" id="Coils"/>
    </source>
</evidence>
<dbReference type="Proteomes" id="UP000235392">
    <property type="component" value="Unassembled WGS sequence"/>
</dbReference>
<accession>A0A2N5VNS7</accession>
<dbReference type="AlphaFoldDB" id="A0A2N5VNS7"/>
<protein>
    <submittedName>
        <fullName evidence="2">Uncharacterized protein</fullName>
    </submittedName>
</protein>
<name>A0A2N5VNS7_9BASI</name>
<dbReference type="EMBL" id="PGCI01000004">
    <property type="protein sequence ID" value="PLW51627.1"/>
    <property type="molecule type" value="Genomic_DNA"/>
</dbReference>
<comment type="caution">
    <text evidence="2">The sequence shown here is derived from an EMBL/GenBank/DDBJ whole genome shotgun (WGS) entry which is preliminary data.</text>
</comment>
<gene>
    <name evidence="2" type="ORF">PCASD_00595</name>
</gene>
<evidence type="ECO:0000313" key="2">
    <source>
        <dbReference type="EMBL" id="PLW51627.1"/>
    </source>
</evidence>
<proteinExistence type="predicted"/>
<keyword evidence="1" id="KW-0175">Coiled coil</keyword>
<organism evidence="2 3">
    <name type="scientific">Puccinia coronata f. sp. avenae</name>
    <dbReference type="NCBI Taxonomy" id="200324"/>
    <lineage>
        <taxon>Eukaryota</taxon>
        <taxon>Fungi</taxon>
        <taxon>Dikarya</taxon>
        <taxon>Basidiomycota</taxon>
        <taxon>Pucciniomycotina</taxon>
        <taxon>Pucciniomycetes</taxon>
        <taxon>Pucciniales</taxon>
        <taxon>Pucciniaceae</taxon>
        <taxon>Puccinia</taxon>
    </lineage>
</organism>
<reference evidence="2 3" key="1">
    <citation type="submission" date="2017-11" db="EMBL/GenBank/DDBJ databases">
        <title>De novo assembly and phasing of dikaryotic genomes from two isolates of Puccinia coronata f. sp. avenae, the causal agent of oat crown rust.</title>
        <authorList>
            <person name="Miller M.E."/>
            <person name="Zhang Y."/>
            <person name="Omidvar V."/>
            <person name="Sperschneider J."/>
            <person name="Schwessinger B."/>
            <person name="Raley C."/>
            <person name="Palmer J.M."/>
            <person name="Garnica D."/>
            <person name="Upadhyaya N."/>
            <person name="Rathjen J."/>
            <person name="Taylor J.M."/>
            <person name="Park R.F."/>
            <person name="Dodds P.N."/>
            <person name="Hirsch C.D."/>
            <person name="Kianian S.F."/>
            <person name="Figueroa M."/>
        </authorList>
    </citation>
    <scope>NUCLEOTIDE SEQUENCE [LARGE SCALE GENOMIC DNA]</scope>
    <source>
        <strain evidence="2">12SD80</strain>
    </source>
</reference>
<evidence type="ECO:0000313" key="3">
    <source>
        <dbReference type="Proteomes" id="UP000235392"/>
    </source>
</evidence>